<keyword evidence="3" id="KW-1185">Reference proteome</keyword>
<dbReference type="EMBL" id="SMJU01000004">
    <property type="protein sequence ID" value="TDB66846.1"/>
    <property type="molecule type" value="Genomic_DNA"/>
</dbReference>
<accession>A0A4V2X8J7</accession>
<comment type="caution">
    <text evidence="1">The sequence shown here is derived from an EMBL/GenBank/DDBJ whole genome shotgun (WGS) entry which is preliminary data.</text>
</comment>
<evidence type="ECO:0008006" key="4">
    <source>
        <dbReference type="Google" id="ProtNLM"/>
    </source>
</evidence>
<dbReference type="EMBL" id="SMJU01000018">
    <property type="protein sequence ID" value="TDB60065.1"/>
    <property type="molecule type" value="Genomic_DNA"/>
</dbReference>
<dbReference type="RefSeq" id="WP_132115900.1">
    <property type="nucleotide sequence ID" value="NZ_SMJU01000004.1"/>
</dbReference>
<evidence type="ECO:0000313" key="1">
    <source>
        <dbReference type="EMBL" id="TDB60065.1"/>
    </source>
</evidence>
<gene>
    <name evidence="2" type="ORF">EZE20_06890</name>
    <name evidence="1" type="ORF">EZE20_21580</name>
</gene>
<evidence type="ECO:0000313" key="2">
    <source>
        <dbReference type="EMBL" id="TDB66846.1"/>
    </source>
</evidence>
<name>A0A4V2X8J7_9BACT</name>
<reference evidence="1 3" key="1">
    <citation type="submission" date="2019-02" db="EMBL/GenBank/DDBJ databases">
        <title>Arundinibacter roseus gen. nov., sp. nov., a new member of the family Cytophagaceae.</title>
        <authorList>
            <person name="Szuroczki S."/>
            <person name="Khayer B."/>
            <person name="Sproer C."/>
            <person name="Toumi M."/>
            <person name="Szabo A."/>
            <person name="Felfoldi T."/>
            <person name="Schumann P."/>
            <person name="Toth E."/>
        </authorList>
    </citation>
    <scope>NUCLEOTIDE SEQUENCE [LARGE SCALE GENOMIC DNA]</scope>
    <source>
        <strain evidence="1 3">DMA-k-7a</strain>
    </source>
</reference>
<protein>
    <recommendedName>
        <fullName evidence="4">HIRAN domain-containing protein</fullName>
    </recommendedName>
</protein>
<organism evidence="1 3">
    <name type="scientific">Arundinibacter roseus</name>
    <dbReference type="NCBI Taxonomy" id="2070510"/>
    <lineage>
        <taxon>Bacteria</taxon>
        <taxon>Pseudomonadati</taxon>
        <taxon>Bacteroidota</taxon>
        <taxon>Cytophagia</taxon>
        <taxon>Cytophagales</taxon>
        <taxon>Spirosomataceae</taxon>
        <taxon>Arundinibacter</taxon>
    </lineage>
</organism>
<proteinExistence type="predicted"/>
<dbReference type="AlphaFoldDB" id="A0A4V2X8J7"/>
<evidence type="ECO:0000313" key="3">
    <source>
        <dbReference type="Proteomes" id="UP000295706"/>
    </source>
</evidence>
<sequence length="68" mass="7644">MITIENQCTVRVDGRLVGYIPTSKWNDALLALGATGGFRKEAKVYTATPMLRYKPKLVKTLKQLMQCI</sequence>
<dbReference type="Proteomes" id="UP000295706">
    <property type="component" value="Unassembled WGS sequence"/>
</dbReference>